<dbReference type="Pfam" id="PF20296">
    <property type="entry name" value="MTaX1"/>
    <property type="match status" value="1"/>
</dbReference>
<protein>
    <recommendedName>
        <fullName evidence="1">Methylase-associated X1 domain-containing protein</fullName>
    </recommendedName>
</protein>
<dbReference type="AlphaFoldDB" id="A0A096AAV8"/>
<evidence type="ECO:0000259" key="1">
    <source>
        <dbReference type="Pfam" id="PF20296"/>
    </source>
</evidence>
<feature type="domain" description="Methylase-associated X1" evidence="1">
    <location>
        <begin position="41"/>
        <end position="151"/>
    </location>
</feature>
<dbReference type="OrthoDB" id="1445005at2"/>
<dbReference type="EMBL" id="JRNQ01000045">
    <property type="protein sequence ID" value="KGF44228.1"/>
    <property type="molecule type" value="Genomic_DNA"/>
</dbReference>
<dbReference type="Proteomes" id="UP000029525">
    <property type="component" value="Unassembled WGS sequence"/>
</dbReference>
<evidence type="ECO:0000313" key="3">
    <source>
        <dbReference type="Proteomes" id="UP000029525"/>
    </source>
</evidence>
<proteinExistence type="predicted"/>
<dbReference type="InterPro" id="IPR046894">
    <property type="entry name" value="MTaX1"/>
</dbReference>
<dbReference type="RefSeq" id="WP_036867421.1">
    <property type="nucleotide sequence ID" value="NZ_JRNQ01000045.1"/>
</dbReference>
<sequence length="233" mass="27194">MNNKIQPETLLQLMLSMLGKSPDFEYVDGVQPFLMKFKGEQFYVYVKNLSSAYFHDRPDTTRAQLPQRDEFNNIKKSSIPFVFLGYDRLNDVLVCWNFFIVKKRLNEKKSVSFYSRKVYQEEVVGGELLRKKLRNDDIPVLFKRKDIVLFFENIHNIFEETNGETISKEASSNDGKILSITDEVLLAKLKPLLDISTPHTLEAIKVVQEFYGELPGMKFRDWANLVKSVTYKD</sequence>
<comment type="caution">
    <text evidence="2">The sequence shown here is derived from an EMBL/GenBank/DDBJ whole genome shotgun (WGS) entry which is preliminary data.</text>
</comment>
<accession>A0A096AAV8</accession>
<gene>
    <name evidence="2" type="ORF">HMPREF0647_07365</name>
</gene>
<evidence type="ECO:0000313" key="2">
    <source>
        <dbReference type="EMBL" id="KGF44228.1"/>
    </source>
</evidence>
<organism evidence="2 3">
    <name type="scientific">Prevotella bivia DNF00320</name>
    <dbReference type="NCBI Taxonomy" id="1401068"/>
    <lineage>
        <taxon>Bacteria</taxon>
        <taxon>Pseudomonadati</taxon>
        <taxon>Bacteroidota</taxon>
        <taxon>Bacteroidia</taxon>
        <taxon>Bacteroidales</taxon>
        <taxon>Prevotellaceae</taxon>
        <taxon>Prevotella</taxon>
    </lineage>
</organism>
<name>A0A096AAV8_9BACT</name>
<reference evidence="2 3" key="1">
    <citation type="submission" date="2014-07" db="EMBL/GenBank/DDBJ databases">
        <authorList>
            <person name="McCorrison J."/>
            <person name="Sanka R."/>
            <person name="Torralba M."/>
            <person name="Gillis M."/>
            <person name="Haft D.H."/>
            <person name="Methe B."/>
            <person name="Sutton G."/>
            <person name="Nelson K.E."/>
        </authorList>
    </citation>
    <scope>NUCLEOTIDE SEQUENCE [LARGE SCALE GENOMIC DNA]</scope>
    <source>
        <strain evidence="2 3">DNF00320</strain>
    </source>
</reference>